<evidence type="ECO:0000256" key="1">
    <source>
        <dbReference type="ARBA" id="ARBA00005947"/>
    </source>
</evidence>
<comment type="caution">
    <text evidence="3">The sequence shown here is derived from an EMBL/GenBank/DDBJ whole genome shotgun (WGS) entry which is preliminary data.</text>
</comment>
<sequence length="307" mass="34233">MTVGVISHYRCSEHNMGEFHPESPARLDAIQDQLIRSGLEYVVRQIDATPLERKYLSLAHSEDYIQYIFDNAPNDGLFQLDSDTAMNSKSLSAALYSAGAAKDAVDKVMSEELSAAYCLTRPPGHHAERDKAMGFCIFNNIAIASEYAKKHYGLTRVAIIDFDVHHGNGTENIIKDKNGTLFCSSYQYPFYPFDVQESDQPPIINTPLAATTKGAEYRQIIAEKWLPQLHQFQPQMIFISAGFDAHIEDEMSQVSLTEDDYRWITDEIKIIADKYAQGRIVSVLEGGYALGALGRCSVAHINGLIGN</sequence>
<protein>
    <submittedName>
        <fullName evidence="3">Histone deacetylase</fullName>
    </submittedName>
</protein>
<organism evidence="3 4">
    <name type="scientific">Thalassotalea insulae</name>
    <dbReference type="NCBI Taxonomy" id="2056778"/>
    <lineage>
        <taxon>Bacteria</taxon>
        <taxon>Pseudomonadati</taxon>
        <taxon>Pseudomonadota</taxon>
        <taxon>Gammaproteobacteria</taxon>
        <taxon>Alteromonadales</taxon>
        <taxon>Colwelliaceae</taxon>
        <taxon>Thalassotalea</taxon>
    </lineage>
</organism>
<dbReference type="InterPro" id="IPR037138">
    <property type="entry name" value="His_deacetylse_dom_sf"/>
</dbReference>
<dbReference type="EMBL" id="BSST01000001">
    <property type="protein sequence ID" value="GLX76944.1"/>
    <property type="molecule type" value="Genomic_DNA"/>
</dbReference>
<dbReference type="PANTHER" id="PTHR10625">
    <property type="entry name" value="HISTONE DEACETYLASE HDAC1-RELATED"/>
    <property type="match status" value="1"/>
</dbReference>
<evidence type="ECO:0000313" key="3">
    <source>
        <dbReference type="EMBL" id="GLX76944.1"/>
    </source>
</evidence>
<dbReference type="PRINTS" id="PR01270">
    <property type="entry name" value="HDASUPER"/>
</dbReference>
<dbReference type="SUPFAM" id="SSF52768">
    <property type="entry name" value="Arginase/deacetylase"/>
    <property type="match status" value="1"/>
</dbReference>
<name>A0ABQ6GP55_9GAMM</name>
<proteinExistence type="inferred from homology"/>
<accession>A0ABQ6GP55</accession>
<reference evidence="3 4" key="1">
    <citation type="submission" date="2023-03" db="EMBL/GenBank/DDBJ databases">
        <title>Draft genome sequence of Thalassotalea insulae KCTC 62186T.</title>
        <authorList>
            <person name="Sawabe T."/>
        </authorList>
    </citation>
    <scope>NUCLEOTIDE SEQUENCE [LARGE SCALE GENOMIC DNA]</scope>
    <source>
        <strain evidence="3 4">KCTC 62186</strain>
    </source>
</reference>
<dbReference type="PANTHER" id="PTHR10625:SF10">
    <property type="entry name" value="HISTONE DEACETYLASE HDAC1"/>
    <property type="match status" value="1"/>
</dbReference>
<dbReference type="CDD" id="cd11599">
    <property type="entry name" value="HDAC_classII_2"/>
    <property type="match status" value="1"/>
</dbReference>
<dbReference type="InterPro" id="IPR023696">
    <property type="entry name" value="Ureohydrolase_dom_sf"/>
</dbReference>
<dbReference type="RefSeq" id="WP_284242746.1">
    <property type="nucleotide sequence ID" value="NZ_BSST01000001.1"/>
</dbReference>
<keyword evidence="4" id="KW-1185">Reference proteome</keyword>
<dbReference type="Pfam" id="PF00850">
    <property type="entry name" value="Hist_deacetyl"/>
    <property type="match status" value="1"/>
</dbReference>
<dbReference type="Proteomes" id="UP001157186">
    <property type="component" value="Unassembled WGS sequence"/>
</dbReference>
<evidence type="ECO:0000313" key="4">
    <source>
        <dbReference type="Proteomes" id="UP001157186"/>
    </source>
</evidence>
<comment type="similarity">
    <text evidence="1">Belongs to the histone deacetylase family.</text>
</comment>
<dbReference type="Gene3D" id="3.40.800.20">
    <property type="entry name" value="Histone deacetylase domain"/>
    <property type="match status" value="1"/>
</dbReference>
<gene>
    <name evidence="3" type="ORF">tinsulaeT_02840</name>
</gene>
<feature type="domain" description="Histone deacetylase" evidence="2">
    <location>
        <begin position="20"/>
        <end position="303"/>
    </location>
</feature>
<evidence type="ECO:0000259" key="2">
    <source>
        <dbReference type="Pfam" id="PF00850"/>
    </source>
</evidence>
<dbReference type="InterPro" id="IPR000286">
    <property type="entry name" value="HDACs"/>
</dbReference>
<dbReference type="InterPro" id="IPR023801">
    <property type="entry name" value="His_deacetylse_dom"/>
</dbReference>